<dbReference type="EMBL" id="JACAZH010000028">
    <property type="protein sequence ID" value="KAF7341062.1"/>
    <property type="molecule type" value="Genomic_DNA"/>
</dbReference>
<keyword evidence="3" id="KW-0560">Oxidoreductase</keyword>
<comment type="similarity">
    <text evidence="1 4">Belongs to the short-chain dehydrogenases/reductases (SDR) family.</text>
</comment>
<dbReference type="Proteomes" id="UP000623467">
    <property type="component" value="Unassembled WGS sequence"/>
</dbReference>
<dbReference type="OrthoDB" id="191139at2759"/>
<dbReference type="Gene3D" id="3.40.50.720">
    <property type="entry name" value="NAD(P)-binding Rossmann-like Domain"/>
    <property type="match status" value="1"/>
</dbReference>
<comment type="caution">
    <text evidence="5">The sequence shown here is derived from an EMBL/GenBank/DDBJ whole genome shotgun (WGS) entry which is preliminary data.</text>
</comment>
<reference evidence="5" key="1">
    <citation type="submission" date="2020-05" db="EMBL/GenBank/DDBJ databases">
        <title>Mycena genomes resolve the evolution of fungal bioluminescence.</title>
        <authorList>
            <person name="Tsai I.J."/>
        </authorList>
    </citation>
    <scope>NUCLEOTIDE SEQUENCE</scope>
    <source>
        <strain evidence="5">160909Yilan</strain>
    </source>
</reference>
<dbReference type="GO" id="GO:0016491">
    <property type="term" value="F:oxidoreductase activity"/>
    <property type="evidence" value="ECO:0007669"/>
    <property type="project" value="UniProtKB-KW"/>
</dbReference>
<dbReference type="AlphaFoldDB" id="A0A8H6XIE3"/>
<sequence length="321" mass="35067">MGSLLALMSPSSFLPERDIPDLSGKIAIVTGGNTGIGYHTVEQLLLKNAKVYVAARSRERAEAAIKALEKETKKKAIFLQIDLSDLASVRKAAETFLAQESKLDILINNGGVMISPTDQLTAQGHDQQFGTNCIGHFYFTELLLPALIQSHKETGVRARIVNVSSVAHSFAPGNGMEFSTLKGGAERDAWIKKAGRMKAPWGLYGESKIGNIFIANYWAREHSDAIVSCSVHPGRIKSGVRRNAPGPIMVIGNFLSYPTPMGAYTQLWGATVGKPEEINGKYLVPWAQVGKPDPRAENRQLEDEVIAYVKEQITAFTEENK</sequence>
<evidence type="ECO:0000313" key="6">
    <source>
        <dbReference type="Proteomes" id="UP000623467"/>
    </source>
</evidence>
<keyword evidence="2" id="KW-0521">NADP</keyword>
<keyword evidence="6" id="KW-1185">Reference proteome</keyword>
<dbReference type="Pfam" id="PF00106">
    <property type="entry name" value="adh_short"/>
    <property type="match status" value="1"/>
</dbReference>
<protein>
    <submittedName>
        <fullName evidence="5">Short-chain dehydrogenase/reductase family protein</fullName>
    </submittedName>
</protein>
<dbReference type="PRINTS" id="PR00081">
    <property type="entry name" value="GDHRDH"/>
</dbReference>
<dbReference type="InterPro" id="IPR036291">
    <property type="entry name" value="NAD(P)-bd_dom_sf"/>
</dbReference>
<gene>
    <name evidence="5" type="ORF">MSAN_02092300</name>
</gene>
<evidence type="ECO:0000256" key="1">
    <source>
        <dbReference type="ARBA" id="ARBA00006484"/>
    </source>
</evidence>
<organism evidence="5 6">
    <name type="scientific">Mycena sanguinolenta</name>
    <dbReference type="NCBI Taxonomy" id="230812"/>
    <lineage>
        <taxon>Eukaryota</taxon>
        <taxon>Fungi</taxon>
        <taxon>Dikarya</taxon>
        <taxon>Basidiomycota</taxon>
        <taxon>Agaricomycotina</taxon>
        <taxon>Agaricomycetes</taxon>
        <taxon>Agaricomycetidae</taxon>
        <taxon>Agaricales</taxon>
        <taxon>Marasmiineae</taxon>
        <taxon>Mycenaceae</taxon>
        <taxon>Mycena</taxon>
    </lineage>
</organism>
<dbReference type="PANTHER" id="PTHR24320">
    <property type="entry name" value="RETINOL DEHYDROGENASE"/>
    <property type="match status" value="1"/>
</dbReference>
<evidence type="ECO:0000256" key="3">
    <source>
        <dbReference type="ARBA" id="ARBA00023002"/>
    </source>
</evidence>
<evidence type="ECO:0000256" key="4">
    <source>
        <dbReference type="RuleBase" id="RU000363"/>
    </source>
</evidence>
<name>A0A8H6XIE3_9AGAR</name>
<dbReference type="SUPFAM" id="SSF51735">
    <property type="entry name" value="NAD(P)-binding Rossmann-fold domains"/>
    <property type="match status" value="1"/>
</dbReference>
<proteinExistence type="inferred from homology"/>
<evidence type="ECO:0000313" key="5">
    <source>
        <dbReference type="EMBL" id="KAF7341062.1"/>
    </source>
</evidence>
<dbReference type="PRINTS" id="PR00080">
    <property type="entry name" value="SDRFAMILY"/>
</dbReference>
<evidence type="ECO:0000256" key="2">
    <source>
        <dbReference type="ARBA" id="ARBA00022857"/>
    </source>
</evidence>
<dbReference type="PANTHER" id="PTHR24320:SF236">
    <property type="entry name" value="SHORT-CHAIN DEHYDROGENASE-RELATED"/>
    <property type="match status" value="1"/>
</dbReference>
<accession>A0A8H6XIE3</accession>
<dbReference type="InterPro" id="IPR002347">
    <property type="entry name" value="SDR_fam"/>
</dbReference>